<sequence length="188" mass="21241">TKGVDYADPEDSFLVGIDPEYYVSTAGCCNDFDISARTVKWWSQQSDAAKASLMINQMPNIKEALEVFGKWLMAKGFAKDNTPYEKGAARVWAMPSQFDLVILRNAAKHVYGSTNDVPWHYRQETDARTYMWTFGDLEALAQQGRKTNGMLSGLIKHRADHDAVRQARIIQYITNARNDNGQADPKRS</sequence>
<protein>
    <recommendedName>
        <fullName evidence="1">3'-5' exoribonuclease Rv2179c-like domain-containing protein</fullName>
    </recommendedName>
</protein>
<feature type="domain" description="3'-5' exoribonuclease Rv2179c-like" evidence="1">
    <location>
        <begin position="29"/>
        <end position="173"/>
    </location>
</feature>
<dbReference type="EMBL" id="LAZR01059532">
    <property type="protein sequence ID" value="KKK67598.1"/>
    <property type="molecule type" value="Genomic_DNA"/>
</dbReference>
<gene>
    <name evidence="2" type="ORF">LCGC14_2952460</name>
</gene>
<reference evidence="2" key="1">
    <citation type="journal article" date="2015" name="Nature">
        <title>Complex archaea that bridge the gap between prokaryotes and eukaryotes.</title>
        <authorList>
            <person name="Spang A."/>
            <person name="Saw J.H."/>
            <person name="Jorgensen S.L."/>
            <person name="Zaremba-Niedzwiedzka K."/>
            <person name="Martijn J."/>
            <person name="Lind A.E."/>
            <person name="van Eijk R."/>
            <person name="Schleper C."/>
            <person name="Guy L."/>
            <person name="Ettema T.J."/>
        </authorList>
    </citation>
    <scope>NUCLEOTIDE SEQUENCE</scope>
</reference>
<proteinExistence type="predicted"/>
<comment type="caution">
    <text evidence="2">The sequence shown here is derived from an EMBL/GenBank/DDBJ whole genome shotgun (WGS) entry which is preliminary data.</text>
</comment>
<name>A0A0F8XFD6_9ZZZZ</name>
<dbReference type="Pfam" id="PF16473">
    <property type="entry name" value="Rv2179c-like"/>
    <property type="match status" value="1"/>
</dbReference>
<feature type="non-terminal residue" evidence="2">
    <location>
        <position position="1"/>
    </location>
</feature>
<accession>A0A0F8XFD6</accession>
<dbReference type="InterPro" id="IPR033390">
    <property type="entry name" value="Rv2179c-like"/>
</dbReference>
<dbReference type="AlphaFoldDB" id="A0A0F8XFD6"/>
<evidence type="ECO:0000313" key="2">
    <source>
        <dbReference type="EMBL" id="KKK67598.1"/>
    </source>
</evidence>
<evidence type="ECO:0000259" key="1">
    <source>
        <dbReference type="Pfam" id="PF16473"/>
    </source>
</evidence>
<organism evidence="2">
    <name type="scientific">marine sediment metagenome</name>
    <dbReference type="NCBI Taxonomy" id="412755"/>
    <lineage>
        <taxon>unclassified sequences</taxon>
        <taxon>metagenomes</taxon>
        <taxon>ecological metagenomes</taxon>
    </lineage>
</organism>